<dbReference type="CDD" id="cd07920">
    <property type="entry name" value="Pumilio"/>
    <property type="match status" value="1"/>
</dbReference>
<feature type="compositionally biased region" description="Polar residues" evidence="4">
    <location>
        <begin position="418"/>
        <end position="441"/>
    </location>
</feature>
<feature type="compositionally biased region" description="Low complexity" evidence="4">
    <location>
        <begin position="23"/>
        <end position="36"/>
    </location>
</feature>
<organism evidence="6 7">
    <name type="scientific">Stereocaulon virgatum</name>
    <dbReference type="NCBI Taxonomy" id="373712"/>
    <lineage>
        <taxon>Eukaryota</taxon>
        <taxon>Fungi</taxon>
        <taxon>Dikarya</taxon>
        <taxon>Ascomycota</taxon>
        <taxon>Pezizomycotina</taxon>
        <taxon>Lecanoromycetes</taxon>
        <taxon>OSLEUM clade</taxon>
        <taxon>Lecanoromycetidae</taxon>
        <taxon>Lecanorales</taxon>
        <taxon>Lecanorineae</taxon>
        <taxon>Stereocaulaceae</taxon>
        <taxon>Stereocaulon</taxon>
    </lineage>
</organism>
<dbReference type="PANTHER" id="PTHR12537">
    <property type="entry name" value="RNA BINDING PROTEIN PUMILIO-RELATED"/>
    <property type="match status" value="1"/>
</dbReference>
<keyword evidence="1" id="KW-0677">Repeat</keyword>
<dbReference type="SUPFAM" id="SSF48371">
    <property type="entry name" value="ARM repeat"/>
    <property type="match status" value="1"/>
</dbReference>
<evidence type="ECO:0000256" key="4">
    <source>
        <dbReference type="SAM" id="MobiDB-lite"/>
    </source>
</evidence>
<feature type="region of interest" description="Disordered" evidence="4">
    <location>
        <begin position="1008"/>
        <end position="1048"/>
    </location>
</feature>
<dbReference type="PROSITE" id="PS50303">
    <property type="entry name" value="PUM_HD"/>
    <property type="match status" value="1"/>
</dbReference>
<proteinExistence type="predicted"/>
<feature type="repeat" description="Pumilio" evidence="3">
    <location>
        <begin position="627"/>
        <end position="662"/>
    </location>
</feature>
<dbReference type="InterPro" id="IPR011989">
    <property type="entry name" value="ARM-like"/>
</dbReference>
<evidence type="ECO:0000256" key="3">
    <source>
        <dbReference type="PROSITE-ProRule" id="PRU00317"/>
    </source>
</evidence>
<feature type="repeat" description="Pumilio" evidence="3">
    <location>
        <begin position="772"/>
        <end position="807"/>
    </location>
</feature>
<gene>
    <name evidence="6" type="ORF">N7G274_005441</name>
</gene>
<sequence length="1048" mass="115732">MAFNNSITARYDELRSPNPPSNPTTGTTTPSRYSGSFMQSHSQSFNDTRASLQRRQTTDLSKMPAITPIGQQPTSVTQGGDSVDMAATTFHKAQLVEKKRQEYEVLQERRKRFEAQMLLFSQQQALQKEELDHMTQELQQTSLAGHQSEPTTPPEYRDHVLPSVFSRSNRYSSSSITSPPGLTRGSRSGSQLTSPPSELAQTLHNHINSDTLPSKSVPGSRRGSNEGVRAYVPETNGTSRRAGAANRYSMPVTGLRSRNHETVPEHSATMGLGHINTTSFLFGDDDDNKESTTSPDVKSYLQMNATDDKFPILVQRNGYPGVLSASSAALDLALSPSPHPDAQNNGWGQLARHRLSQQGMTQSALNTLSNGPVSNAASSNEVQKSPETMIVRNPNRHSMEASLAAYSQTPQASQASSTELSRPTTLGNIHASYSTNDVPTLKKSNVSMTNVTPTKNDAEQKFHNHNASLGRIPANAMSSRHSRELSGGDNRRDEQANAYQQILSSLQASAAPFGPATTAASPVESMPNPMAQYNPAMQFASQPFYPGYGMQMMSMGMTPMPMANPMAFQNQMQAFQPQSGFPQNGFSPYPNYGVQGRFQDSQARVIQQRRMQNGDENARFTNVKLENLQGEILGLCKDQHGCRYLQKKLEERNPEHVQMIFIETYEYVVDLMTDAFGNYLCQKLLEFSNDEQRTVLINNAAPKMVEIALNPHGTRALQKMIEFISTREQIQIVINALNDRVVELIQDLNGNHVIQKCLNRLSSEDAQFIFDTVGTNCVAVGTHRHGCCVLQRCIDHATGLQKAKLISQITSNAFSLVQDPFGNYVLQYIVDLQEDCFTNPLCQAFQGHIPSLSKQKFSSNVIEKCLRGADKNVTRVMIDEMLNANELERMLRDSYANYVVQTAMDYADAETKAHLVDAIRPLLPAVRQTPHGRRIQSKIMALEGQGRFSGNGTPTDRSSGQIPLSLHMTSSPMASTYAAPVNPYNSMNNGFAPQFRGQYPQFTPAAHAHTLSTGSNNFMHFNPDSNQQSVQQSAPSFARMPQVNGGFF</sequence>
<comment type="function">
    <text evidence="2">RNA-binding nucleolar protein required for pre-rRNA processing. Involved in production of 18S rRNA and assembly of small ribosomal subunit.</text>
</comment>
<feature type="compositionally biased region" description="Low complexity" evidence="4">
    <location>
        <begin position="406"/>
        <end position="417"/>
    </location>
</feature>
<feature type="region of interest" description="Disordered" evidence="4">
    <location>
        <begin position="474"/>
        <end position="493"/>
    </location>
</feature>
<dbReference type="InterPro" id="IPR033712">
    <property type="entry name" value="Pumilio_RNA-bd"/>
</dbReference>
<dbReference type="SMART" id="SM00025">
    <property type="entry name" value="Pumilio"/>
    <property type="match status" value="8"/>
</dbReference>
<dbReference type="Pfam" id="PF00806">
    <property type="entry name" value="PUF"/>
    <property type="match status" value="8"/>
</dbReference>
<feature type="region of interest" description="Disordered" evidence="4">
    <location>
        <begin position="165"/>
        <end position="247"/>
    </location>
</feature>
<feature type="compositionally biased region" description="Low complexity" evidence="4">
    <location>
        <begin position="165"/>
        <end position="178"/>
    </location>
</feature>
<dbReference type="PANTHER" id="PTHR12537:SF13">
    <property type="entry name" value="PUMILIO HOMOLOGY DOMAIN FAMILY MEMBER 4"/>
    <property type="match status" value="1"/>
</dbReference>
<comment type="caution">
    <text evidence="6">The sequence shown here is derived from an EMBL/GenBank/DDBJ whole genome shotgun (WGS) entry which is preliminary data.</text>
</comment>
<feature type="compositionally biased region" description="Polar residues" evidence="4">
    <location>
        <begin position="185"/>
        <end position="214"/>
    </location>
</feature>
<dbReference type="InterPro" id="IPR001313">
    <property type="entry name" value="Pumilio_RNA-bd_rpt"/>
</dbReference>
<dbReference type="Gene3D" id="1.25.10.10">
    <property type="entry name" value="Leucine-rich Repeat Variant"/>
    <property type="match status" value="1"/>
</dbReference>
<protein>
    <recommendedName>
        <fullName evidence="5">PUM-HD domain-containing protein</fullName>
    </recommendedName>
</protein>
<feature type="repeat" description="Pumilio" evidence="3">
    <location>
        <begin position="736"/>
        <end position="771"/>
    </location>
</feature>
<evidence type="ECO:0000256" key="1">
    <source>
        <dbReference type="ARBA" id="ARBA00022737"/>
    </source>
</evidence>
<feature type="repeat" description="Pumilio" evidence="3">
    <location>
        <begin position="880"/>
        <end position="917"/>
    </location>
</feature>
<feature type="region of interest" description="Disordered" evidence="4">
    <location>
        <begin position="406"/>
        <end position="441"/>
    </location>
</feature>
<dbReference type="EMBL" id="JBEFKJ010000016">
    <property type="protein sequence ID" value="KAL2041657.1"/>
    <property type="molecule type" value="Genomic_DNA"/>
</dbReference>
<feature type="domain" description="PUM-HD" evidence="5">
    <location>
        <begin position="606"/>
        <end position="943"/>
    </location>
</feature>
<feature type="region of interest" description="Disordered" evidence="4">
    <location>
        <begin position="355"/>
        <end position="388"/>
    </location>
</feature>
<dbReference type="InterPro" id="IPR033133">
    <property type="entry name" value="PUM-HD"/>
</dbReference>
<feature type="compositionally biased region" description="Polar residues" evidence="4">
    <location>
        <begin position="356"/>
        <end position="386"/>
    </location>
</feature>
<feature type="region of interest" description="Disordered" evidence="4">
    <location>
        <begin position="1"/>
        <end position="41"/>
    </location>
</feature>
<keyword evidence="7" id="KW-1185">Reference proteome</keyword>
<feature type="compositionally biased region" description="Basic and acidic residues" evidence="4">
    <location>
        <begin position="481"/>
        <end position="493"/>
    </location>
</feature>
<evidence type="ECO:0000259" key="5">
    <source>
        <dbReference type="PROSITE" id="PS50303"/>
    </source>
</evidence>
<evidence type="ECO:0000313" key="6">
    <source>
        <dbReference type="EMBL" id="KAL2041657.1"/>
    </source>
</evidence>
<accession>A0ABR4AAZ4</accession>
<evidence type="ECO:0000256" key="2">
    <source>
        <dbReference type="ARBA" id="ARBA00024893"/>
    </source>
</evidence>
<feature type="repeat" description="Pumilio" evidence="3">
    <location>
        <begin position="844"/>
        <end position="879"/>
    </location>
</feature>
<dbReference type="InterPro" id="IPR016024">
    <property type="entry name" value="ARM-type_fold"/>
</dbReference>
<reference evidence="6 7" key="1">
    <citation type="submission" date="2024-09" db="EMBL/GenBank/DDBJ databases">
        <title>Rethinking Asexuality: The Enigmatic Case of Functional Sexual Genes in Lepraria (Stereocaulaceae).</title>
        <authorList>
            <person name="Doellman M."/>
            <person name="Sun Y."/>
            <person name="Barcenas-Pena A."/>
            <person name="Lumbsch H.T."/>
            <person name="Grewe F."/>
        </authorList>
    </citation>
    <scope>NUCLEOTIDE SEQUENCE [LARGE SCALE GENOMIC DNA]</scope>
    <source>
        <strain evidence="6 7">Mercado 3170</strain>
    </source>
</reference>
<dbReference type="PROSITE" id="PS50302">
    <property type="entry name" value="PUM"/>
    <property type="match status" value="8"/>
</dbReference>
<dbReference type="Proteomes" id="UP001590950">
    <property type="component" value="Unassembled WGS sequence"/>
</dbReference>
<feature type="repeat" description="Pumilio" evidence="3">
    <location>
        <begin position="663"/>
        <end position="698"/>
    </location>
</feature>
<feature type="repeat" description="Pumilio" evidence="3">
    <location>
        <begin position="808"/>
        <end position="843"/>
    </location>
</feature>
<feature type="compositionally biased region" description="Polar residues" evidence="4">
    <location>
        <begin position="1010"/>
        <end position="1035"/>
    </location>
</feature>
<feature type="repeat" description="Pumilio" evidence="3">
    <location>
        <begin position="699"/>
        <end position="735"/>
    </location>
</feature>
<evidence type="ECO:0000313" key="7">
    <source>
        <dbReference type="Proteomes" id="UP001590950"/>
    </source>
</evidence>
<name>A0ABR4AAZ4_9LECA</name>